<dbReference type="Proteomes" id="UP000076512">
    <property type="component" value="Unassembled WGS sequence"/>
</dbReference>
<dbReference type="OrthoDB" id="8420726at2"/>
<dbReference type="EMBL" id="LWGR01000012">
    <property type="protein sequence ID" value="KZM71586.1"/>
    <property type="molecule type" value="Genomic_DNA"/>
</dbReference>
<keyword evidence="3" id="KW-1185">Reference proteome</keyword>
<feature type="domain" description="DUF6875" evidence="1">
    <location>
        <begin position="35"/>
        <end position="207"/>
    </location>
</feature>
<comment type="caution">
    <text evidence="2">The sequence shown here is derived from an EMBL/GenBank/DDBJ whole genome shotgun (WGS) entry which is preliminary data.</text>
</comment>
<gene>
    <name evidence="2" type="ORF">AWN90_02300</name>
</gene>
<name>A0A164KP53_9NOCA</name>
<organism evidence="2 3">
    <name type="scientific">Nocardia terpenica</name>
    <dbReference type="NCBI Taxonomy" id="455432"/>
    <lineage>
        <taxon>Bacteria</taxon>
        <taxon>Bacillati</taxon>
        <taxon>Actinomycetota</taxon>
        <taxon>Actinomycetes</taxon>
        <taxon>Mycobacteriales</taxon>
        <taxon>Nocardiaceae</taxon>
        <taxon>Nocardia</taxon>
    </lineage>
</organism>
<evidence type="ECO:0000313" key="2">
    <source>
        <dbReference type="EMBL" id="KZM71586.1"/>
    </source>
</evidence>
<dbReference type="AlphaFoldDB" id="A0A164KP53"/>
<sequence length="237" mass="26752">MTPAATRTGARTGVRWTDVYRDRRAWEREHPAADRLTRWVDEHLMAPHPDLGRDGPVCPFVRHSIVRRTFWAGLAPGGDELTIPALQRIVDDAFAVYADLRAENPSELRSVTLVTLFPGLTRCDLIDTVHRSRKTEAVTHGLMIGQFYPGCPVPGLWNRDFRPLDAPVPMLVLRKMMSTDFPFLVARTDWLYAYFTQVAPALPSRLRWAIAERMRMDGPAVGEITALRAHSTGEHAT</sequence>
<evidence type="ECO:0000259" key="1">
    <source>
        <dbReference type="Pfam" id="PF21780"/>
    </source>
</evidence>
<accession>A0A164KP53</accession>
<dbReference type="InterPro" id="IPR049240">
    <property type="entry name" value="DUF6875"/>
</dbReference>
<evidence type="ECO:0000313" key="3">
    <source>
        <dbReference type="Proteomes" id="UP000076512"/>
    </source>
</evidence>
<protein>
    <recommendedName>
        <fullName evidence="1">DUF6875 domain-containing protein</fullName>
    </recommendedName>
</protein>
<proteinExistence type="predicted"/>
<dbReference type="STRING" id="455432.AWN90_02300"/>
<reference evidence="2 3" key="1">
    <citation type="submission" date="2016-04" db="EMBL/GenBank/DDBJ databases">
        <authorList>
            <person name="Evans L.H."/>
            <person name="Alamgir A."/>
            <person name="Owens N."/>
            <person name="Weber N.D."/>
            <person name="Virtaneva K."/>
            <person name="Barbian K."/>
            <person name="Babar A."/>
            <person name="Rosenke K."/>
        </authorList>
    </citation>
    <scope>NUCLEOTIDE SEQUENCE [LARGE SCALE GENOMIC DNA]</scope>
    <source>
        <strain evidence="2 3">IFM 0406</strain>
    </source>
</reference>
<dbReference type="Pfam" id="PF21780">
    <property type="entry name" value="DUF6875"/>
    <property type="match status" value="1"/>
</dbReference>